<dbReference type="OrthoDB" id="676979at2759"/>
<dbReference type="SUPFAM" id="SSF52075">
    <property type="entry name" value="Outer arm dynein light chain 1"/>
    <property type="match status" value="1"/>
</dbReference>
<dbReference type="EMBL" id="KV428013">
    <property type="protein sequence ID" value="KZT42395.1"/>
    <property type="molecule type" value="Genomic_DNA"/>
</dbReference>
<feature type="compositionally biased region" description="Low complexity" evidence="5">
    <location>
        <begin position="455"/>
        <end position="468"/>
    </location>
</feature>
<dbReference type="InterPro" id="IPR003591">
    <property type="entry name" value="Leu-rich_rpt_typical-subtyp"/>
</dbReference>
<dbReference type="Gene3D" id="3.80.10.10">
    <property type="entry name" value="Ribonuclease Inhibitor"/>
    <property type="match status" value="2"/>
</dbReference>
<organism evidence="6 7">
    <name type="scientific">Sistotremastrum suecicum HHB10207 ss-3</name>
    <dbReference type="NCBI Taxonomy" id="1314776"/>
    <lineage>
        <taxon>Eukaryota</taxon>
        <taxon>Fungi</taxon>
        <taxon>Dikarya</taxon>
        <taxon>Basidiomycota</taxon>
        <taxon>Agaricomycotina</taxon>
        <taxon>Agaricomycetes</taxon>
        <taxon>Sistotremastrales</taxon>
        <taxon>Sistotremastraceae</taxon>
        <taxon>Sistotremastrum</taxon>
    </lineage>
</organism>
<feature type="compositionally biased region" description="Basic residues" evidence="5">
    <location>
        <begin position="491"/>
        <end position="507"/>
    </location>
</feature>
<protein>
    <submittedName>
        <fullName evidence="6">L domain-like protein</fullName>
    </submittedName>
</protein>
<dbReference type="InterPro" id="IPR032675">
    <property type="entry name" value="LRR_dom_sf"/>
</dbReference>
<accession>A0A166H6H8</accession>
<dbReference type="PANTHER" id="PTHR15454:SF69">
    <property type="entry name" value="SERINE_THREONINE-PROTEIN KINASE 11-INTERACTING PROTEIN"/>
    <property type="match status" value="1"/>
</dbReference>
<evidence type="ECO:0000256" key="5">
    <source>
        <dbReference type="SAM" id="MobiDB-lite"/>
    </source>
</evidence>
<keyword evidence="3" id="KW-0433">Leucine-rich repeat</keyword>
<gene>
    <name evidence="6" type="ORF">SISSUDRAFT_39535</name>
</gene>
<dbReference type="InterPro" id="IPR001611">
    <property type="entry name" value="Leu-rich_rpt"/>
</dbReference>
<feature type="region of interest" description="Disordered" evidence="5">
    <location>
        <begin position="455"/>
        <end position="507"/>
    </location>
</feature>
<keyword evidence="7" id="KW-1185">Reference proteome</keyword>
<dbReference type="GO" id="GO:0005737">
    <property type="term" value="C:cytoplasm"/>
    <property type="evidence" value="ECO:0007669"/>
    <property type="project" value="UniProtKB-SubCell"/>
</dbReference>
<dbReference type="Pfam" id="PF13855">
    <property type="entry name" value="LRR_8"/>
    <property type="match status" value="1"/>
</dbReference>
<dbReference type="PANTHER" id="PTHR15454">
    <property type="entry name" value="NISCHARIN RELATED"/>
    <property type="match status" value="1"/>
</dbReference>
<evidence type="ECO:0000256" key="2">
    <source>
        <dbReference type="ARBA" id="ARBA00022490"/>
    </source>
</evidence>
<dbReference type="Proteomes" id="UP000076798">
    <property type="component" value="Unassembled WGS sequence"/>
</dbReference>
<proteinExistence type="predicted"/>
<dbReference type="PRINTS" id="PR00019">
    <property type="entry name" value="LEURICHRPT"/>
</dbReference>
<dbReference type="STRING" id="1314776.A0A166H6H8"/>
<dbReference type="PROSITE" id="PS51450">
    <property type="entry name" value="LRR"/>
    <property type="match status" value="2"/>
</dbReference>
<evidence type="ECO:0000313" key="6">
    <source>
        <dbReference type="EMBL" id="KZT42395.1"/>
    </source>
</evidence>
<evidence type="ECO:0000256" key="3">
    <source>
        <dbReference type="ARBA" id="ARBA00022614"/>
    </source>
</evidence>
<name>A0A166H6H8_9AGAM</name>
<keyword evidence="2" id="KW-0963">Cytoplasm</keyword>
<evidence type="ECO:0000256" key="1">
    <source>
        <dbReference type="ARBA" id="ARBA00004496"/>
    </source>
</evidence>
<keyword evidence="4" id="KW-0677">Repeat</keyword>
<comment type="subcellular location">
    <subcellularLocation>
        <location evidence="1">Cytoplasm</location>
    </subcellularLocation>
</comment>
<dbReference type="AlphaFoldDB" id="A0A166H6H8"/>
<dbReference type="SMART" id="SM00369">
    <property type="entry name" value="LRR_TYP"/>
    <property type="match status" value="3"/>
</dbReference>
<reference evidence="6 7" key="1">
    <citation type="journal article" date="2016" name="Mol. Biol. Evol.">
        <title>Comparative Genomics of Early-Diverging Mushroom-Forming Fungi Provides Insights into the Origins of Lignocellulose Decay Capabilities.</title>
        <authorList>
            <person name="Nagy L.G."/>
            <person name="Riley R."/>
            <person name="Tritt A."/>
            <person name="Adam C."/>
            <person name="Daum C."/>
            <person name="Floudas D."/>
            <person name="Sun H."/>
            <person name="Yadav J.S."/>
            <person name="Pangilinan J."/>
            <person name="Larsson K.H."/>
            <person name="Matsuura K."/>
            <person name="Barry K."/>
            <person name="Labutti K."/>
            <person name="Kuo R."/>
            <person name="Ohm R.A."/>
            <person name="Bhattacharya S.S."/>
            <person name="Shirouzu T."/>
            <person name="Yoshinaga Y."/>
            <person name="Martin F.M."/>
            <person name="Grigoriev I.V."/>
            <person name="Hibbett D.S."/>
        </authorList>
    </citation>
    <scope>NUCLEOTIDE SEQUENCE [LARGE SCALE GENOMIC DNA]</scope>
    <source>
        <strain evidence="6 7">HHB10207 ss-3</strain>
    </source>
</reference>
<evidence type="ECO:0000256" key="4">
    <source>
        <dbReference type="ARBA" id="ARBA00022737"/>
    </source>
</evidence>
<sequence length="507" mass="56038">MAESTNDVGDTYIDKIAVFFRDHESQLAQSSSIRRVGRSKAASTRSWLSFTGIPWALSSVPTQRRPTLFSIDSERLLYLLLRFEGLGFDVGSLDSSRRVSSHRSWSYAPFVDHADSTSIQSFRSSLSVFTKLSIPTSLSSLSFSTARQPTDVSLRYLFSSFTKLPCLSLHSPSSSFPPVADQVREPFCLPIKAFRSLQTLEILDLDPRLVSGWDRLSQSLRSLTIRRSGIEDVAHVLIDAVVSDHSPQGVLDEEVEGIGLDRTSTEGNHLPPHSWAFLLSMSLAENGLTFIPTLPFLPALTHLDLSSNLLVSIPSMAASLPSLQVLNLSDNMIDSTLGAKLSVAAIKTLNLSQNRLTSLVGIDGLYALQRLDIRNNQVEESSEIGRLTSLPNLEEILLDGNYLEPDWRIRCFSAFAQSGKKIHLDNSSPTFLEQRQLDTLFPLQQQVEVDIPAASVSTSSPQPITTSQHRNGQSAPFLSPDEDRVINSHVQSKKGVKRLVKVRHNES</sequence>
<evidence type="ECO:0000313" key="7">
    <source>
        <dbReference type="Proteomes" id="UP000076798"/>
    </source>
</evidence>